<dbReference type="Pfam" id="PF16221">
    <property type="entry name" value="HTH_47"/>
    <property type="match status" value="1"/>
</dbReference>
<keyword evidence="5" id="KW-1185">Reference proteome</keyword>
<dbReference type="InterPro" id="IPR036388">
    <property type="entry name" value="WH-like_DNA-bd_sf"/>
</dbReference>
<proteinExistence type="predicted"/>
<feature type="domain" description="UCP01524 winged helix-turn-helix" evidence="2">
    <location>
        <begin position="357"/>
        <end position="433"/>
    </location>
</feature>
<comment type="caution">
    <text evidence="4">The sequence shown here is derived from an EMBL/GenBank/DDBJ whole genome shotgun (WGS) entry which is preliminary data.</text>
</comment>
<dbReference type="Gene3D" id="1.10.10.10">
    <property type="entry name" value="Winged helix-like DNA-binding domain superfamily/Winged helix DNA-binding domain"/>
    <property type="match status" value="1"/>
</dbReference>
<dbReference type="Pfam" id="PF16254">
    <property type="entry name" value="DUF4910"/>
    <property type="match status" value="1"/>
</dbReference>
<feature type="domain" description="DUF2172" evidence="1">
    <location>
        <begin position="69"/>
        <end position="159"/>
    </location>
</feature>
<evidence type="ECO:0000259" key="2">
    <source>
        <dbReference type="Pfam" id="PF16221"/>
    </source>
</evidence>
<accession>A0ABX2CJ45</accession>
<dbReference type="SUPFAM" id="SSF53187">
    <property type="entry name" value="Zn-dependent exopeptidases"/>
    <property type="match status" value="1"/>
</dbReference>
<reference evidence="4" key="1">
    <citation type="submission" date="2020-05" db="EMBL/GenBank/DDBJ databases">
        <title>Nod-independent and nitrogen-fixing Bradyrhizobium aeschynomene sp. nov. isolated from nodules of Aeschynomene indica.</title>
        <authorList>
            <person name="Zhang Z."/>
        </authorList>
    </citation>
    <scope>NUCLEOTIDE SEQUENCE</scope>
    <source>
        <strain evidence="4">83012</strain>
    </source>
</reference>
<sequence length="451" mass="50110">MLDRLKSSTGARTPAIDLHDLVTELFPINRSLTGAGVRQTLAVVARHVDLAIHEVPSGTPILDWHVPAEWNIRRATISDMAGRRLVDFADHNLHVMGYSRPVQAVLSRAELAKHIHTLPEQPDLIPYRTGYYADDWGFCLPDRLWREMTDDSYRVDIDSDLTQGALTYGELFVPGLTSREVLITCHVCHPSLANDNLSGIAVMTALAMRQARQTRRLGYRFLFLPATIGALAWLDRNQSHLDRVEHGLVLTCLGDPSEFHYKQSRKSAPIDRAVAHVLKHSGHSHEILPFSPYGYDERQFCSPGFDLPVGCLMRGVHGTFPEYHTSADNLDFVRPECLDQSYAVIEQVLDLLDRDYVYERVDGRGEPQLGRRGLYRAIAGQREAGGATQMDLLWVLNLADGKHSLLDMAIRADVPFARIEAAARLALDASLIRPAASPGSASGDTGRSEAP</sequence>
<protein>
    <submittedName>
        <fullName evidence="4">DUF4910 domain-containing protein</fullName>
    </submittedName>
</protein>
<evidence type="ECO:0000259" key="1">
    <source>
        <dbReference type="Pfam" id="PF09940"/>
    </source>
</evidence>
<dbReference type="RefSeq" id="WP_172113313.1">
    <property type="nucleotide sequence ID" value="NZ_JABFDN010000010.1"/>
</dbReference>
<dbReference type="InterPro" id="IPR032589">
    <property type="entry name" value="DUF4910"/>
</dbReference>
<feature type="domain" description="DUF4910" evidence="3">
    <location>
        <begin position="19"/>
        <end position="355"/>
    </location>
</feature>
<dbReference type="InterPro" id="IPR032622">
    <property type="entry name" value="UCP01524_HTH"/>
</dbReference>
<organism evidence="4 5">
    <name type="scientific">Bradyrhizobium aeschynomenes</name>
    <dbReference type="NCBI Taxonomy" id="2734909"/>
    <lineage>
        <taxon>Bacteria</taxon>
        <taxon>Pseudomonadati</taxon>
        <taxon>Pseudomonadota</taxon>
        <taxon>Alphaproteobacteria</taxon>
        <taxon>Hyphomicrobiales</taxon>
        <taxon>Nitrobacteraceae</taxon>
        <taxon>Bradyrhizobium</taxon>
    </lineage>
</organism>
<dbReference type="PIRSF" id="PIRSF015244">
    <property type="entry name" value="UCP015244"/>
    <property type="match status" value="1"/>
</dbReference>
<name>A0ABX2CJ45_9BRAD</name>
<evidence type="ECO:0000313" key="4">
    <source>
        <dbReference type="EMBL" id="NPU68236.1"/>
    </source>
</evidence>
<dbReference type="EMBL" id="JABFDN010000010">
    <property type="protein sequence ID" value="NPU68236.1"/>
    <property type="molecule type" value="Genomic_DNA"/>
</dbReference>
<dbReference type="InterPro" id="IPR012353">
    <property type="entry name" value="UCP015244"/>
</dbReference>
<gene>
    <name evidence="4" type="ORF">HL667_24770</name>
</gene>
<dbReference type="InterPro" id="IPR032610">
    <property type="entry name" value="DUF2172"/>
</dbReference>
<evidence type="ECO:0000313" key="5">
    <source>
        <dbReference type="Proteomes" id="UP000886476"/>
    </source>
</evidence>
<dbReference type="Proteomes" id="UP000886476">
    <property type="component" value="Unassembled WGS sequence"/>
</dbReference>
<evidence type="ECO:0000259" key="3">
    <source>
        <dbReference type="Pfam" id="PF16254"/>
    </source>
</evidence>
<dbReference type="Gene3D" id="3.50.30.90">
    <property type="match status" value="1"/>
</dbReference>
<dbReference type="Pfam" id="PF09940">
    <property type="entry name" value="DUF2172"/>
    <property type="match status" value="1"/>
</dbReference>
<dbReference type="Gene3D" id="3.40.630.10">
    <property type="entry name" value="Zn peptidases"/>
    <property type="match status" value="1"/>
</dbReference>